<sequence length="548" mass="60280">MTKGKVRTPNYVLRRIREEERHESREEFARAVVAIAETIGEYGLACDARLVARWEDGEVSRPRPAYQRALEALTGRSFGQLGFQQRNAIEVPSQDVAGPERLSFYVDEEGQVWAKLNRRTFLVGSTAALLTQVGMGLPSSSLPTISVPDDPFGFVALAKSQWPGLRLSHPSPDYGVDLTALLPDGRAMEGAVLRMQFHEASTTAGRAMTMLTNVPRWAEFSRATSRGLLIGVDKAAGQPRFFALDAREARRRLANSPDSGSVAIPDAYELDDFTYGLLWAAASLDDGLQADDQELAASHEELSAYEKLSASAVSREAAPDLGSVSHMWLGSDFCARHILRNLTTLPELPTFWTREQRGEEACTWLLFDHKYAYLRAVRDTTGRQASTRMFCIPRGAVHDSPRHERILLFLSIALMEATGIHAKICDDPSYSSVEGFVLGGDQAIIANWVRGAGMWHVDTTRRVSVLREFRDASGQVGAHSVIEADAPAQRLRALAAYLELDWTWLRSRCQALAQVGSGGLLRPRSRLISVAGIDAACAFVREAGHAVS</sequence>
<keyword evidence="2" id="KW-1185">Reference proteome</keyword>
<organism evidence="1 2">
    <name type="scientific">Nonomuraea roseoviolacea subsp. carminata</name>
    <dbReference type="NCBI Taxonomy" id="160689"/>
    <lineage>
        <taxon>Bacteria</taxon>
        <taxon>Bacillati</taxon>
        <taxon>Actinomycetota</taxon>
        <taxon>Actinomycetes</taxon>
        <taxon>Streptosporangiales</taxon>
        <taxon>Streptosporangiaceae</taxon>
        <taxon>Nonomuraea</taxon>
    </lineage>
</organism>
<reference evidence="1 2" key="1">
    <citation type="submission" date="2022-06" db="EMBL/GenBank/DDBJ databases">
        <title>Sequencing the genomes of 1000 actinobacteria strains.</title>
        <authorList>
            <person name="Klenk H.-P."/>
        </authorList>
    </citation>
    <scope>NUCLEOTIDE SEQUENCE [LARGE SCALE GENOMIC DNA]</scope>
    <source>
        <strain evidence="1 2">DSM 44170</strain>
    </source>
</reference>
<dbReference type="RefSeq" id="WP_253765482.1">
    <property type="nucleotide sequence ID" value="NZ_BAAAVE010000035.1"/>
</dbReference>
<gene>
    <name evidence="1" type="ORF">HD595_000650</name>
</gene>
<evidence type="ECO:0000313" key="1">
    <source>
        <dbReference type="EMBL" id="MCP2344528.1"/>
    </source>
</evidence>
<evidence type="ECO:0000313" key="2">
    <source>
        <dbReference type="Proteomes" id="UP001320766"/>
    </source>
</evidence>
<proteinExistence type="predicted"/>
<evidence type="ECO:0008006" key="3">
    <source>
        <dbReference type="Google" id="ProtNLM"/>
    </source>
</evidence>
<protein>
    <recommendedName>
        <fullName evidence="3">XRE family transcriptional regulator</fullName>
    </recommendedName>
</protein>
<dbReference type="Proteomes" id="UP001320766">
    <property type="component" value="Unassembled WGS sequence"/>
</dbReference>
<comment type="caution">
    <text evidence="1">The sequence shown here is derived from an EMBL/GenBank/DDBJ whole genome shotgun (WGS) entry which is preliminary data.</text>
</comment>
<accession>A0ABT1JS06</accession>
<dbReference type="EMBL" id="JAMZEC010000001">
    <property type="protein sequence ID" value="MCP2344528.1"/>
    <property type="molecule type" value="Genomic_DNA"/>
</dbReference>
<name>A0ABT1JS06_9ACTN</name>